<evidence type="ECO:0000256" key="5">
    <source>
        <dbReference type="ARBA" id="ARBA00049274"/>
    </source>
</evidence>
<evidence type="ECO:0000256" key="3">
    <source>
        <dbReference type="ARBA" id="ARBA00022840"/>
    </source>
</evidence>
<dbReference type="InterPro" id="IPR004344">
    <property type="entry name" value="TTL/TTLL_fam"/>
</dbReference>
<dbReference type="PROSITE" id="PS51221">
    <property type="entry name" value="TTL"/>
    <property type="match status" value="1"/>
</dbReference>
<reference evidence="7 8" key="1">
    <citation type="submission" date="2020-04" db="EMBL/GenBank/DDBJ databases">
        <title>Perkinsus chesapeaki whole genome sequence.</title>
        <authorList>
            <person name="Bogema D.R."/>
        </authorList>
    </citation>
    <scope>NUCLEOTIDE SEQUENCE [LARGE SCALE GENOMIC DNA]</scope>
    <source>
        <strain evidence="7">ATCC PRA-425</strain>
    </source>
</reference>
<dbReference type="AlphaFoldDB" id="A0A7J6LCM0"/>
<dbReference type="EMBL" id="JAAPAO010000567">
    <property type="protein sequence ID" value="KAF4656972.1"/>
    <property type="molecule type" value="Genomic_DNA"/>
</dbReference>
<evidence type="ECO:0000256" key="1">
    <source>
        <dbReference type="ARBA" id="ARBA00022598"/>
    </source>
</evidence>
<keyword evidence="3" id="KW-0067">ATP-binding</keyword>
<evidence type="ECO:0000256" key="4">
    <source>
        <dbReference type="ARBA" id="ARBA00041448"/>
    </source>
</evidence>
<keyword evidence="1" id="KW-0436">Ligase</keyword>
<dbReference type="PANTHER" id="PTHR12241:SF145">
    <property type="entry name" value="TUBULIN POLYGLUTAMYLASE TTLL5"/>
    <property type="match status" value="1"/>
</dbReference>
<protein>
    <recommendedName>
        <fullName evidence="4">Tubulin--tyrosine ligase-like protein 5</fullName>
    </recommendedName>
</protein>
<dbReference type="GO" id="GO:0015631">
    <property type="term" value="F:tubulin binding"/>
    <property type="evidence" value="ECO:0007669"/>
    <property type="project" value="TreeGrafter"/>
</dbReference>
<dbReference type="Gene3D" id="3.30.470.20">
    <property type="entry name" value="ATP-grasp fold, B domain"/>
    <property type="match status" value="1"/>
</dbReference>
<dbReference type="OrthoDB" id="443277at2759"/>
<keyword evidence="2" id="KW-0547">Nucleotide-binding</keyword>
<dbReference type="SUPFAM" id="SSF56059">
    <property type="entry name" value="Glutathione synthetase ATP-binding domain-like"/>
    <property type="match status" value="1"/>
</dbReference>
<evidence type="ECO:0000256" key="2">
    <source>
        <dbReference type="ARBA" id="ARBA00022741"/>
    </source>
</evidence>
<accession>A0A7J6LCM0</accession>
<sequence length="378" mass="42758">MTLHKSSLSPTTSHIQSDLELSNDEAAGSIEEPARPSQLEIDSSDSSTAEDWARDRLLGVREARASSWSSATANSEASHLTVERNLLLSVFGEARPSVILFRCVVPPDPGRPYSTRASPTPSMRFYYHHSSAVHRYNCVINTLDRNGGVAVPDGAWDDPKWSLRWDANNKPESLKKMHTLQKTNHFPGSFQMGWKDSLCLNIDRLQRRIGPNSRSIVPPTYILPKEFPRWDMDRLKARPGTMWIYKPRSSSCGRGIKLLRNSMGSGALKKYAKKSGIIQRYIGNPLLLNGLKCDLRLYVLVTSVDPLKIYLYDEGLVRIATQPYVHRGKSKSRFMHLTNYSVNKRNSTFVKNEDKRFEENDKGNSIGNWEESGINYIA</sequence>
<evidence type="ECO:0000256" key="6">
    <source>
        <dbReference type="SAM" id="MobiDB-lite"/>
    </source>
</evidence>
<dbReference type="PANTHER" id="PTHR12241">
    <property type="entry name" value="TUBULIN POLYGLUTAMYLASE"/>
    <property type="match status" value="1"/>
</dbReference>
<proteinExistence type="predicted"/>
<dbReference type="GO" id="GO:0070740">
    <property type="term" value="F:tubulin-glutamic acid ligase activity"/>
    <property type="evidence" value="ECO:0007669"/>
    <property type="project" value="TreeGrafter"/>
</dbReference>
<dbReference type="GO" id="GO:0000226">
    <property type="term" value="P:microtubule cytoskeleton organization"/>
    <property type="evidence" value="ECO:0007669"/>
    <property type="project" value="TreeGrafter"/>
</dbReference>
<dbReference type="GO" id="GO:0005524">
    <property type="term" value="F:ATP binding"/>
    <property type="evidence" value="ECO:0007669"/>
    <property type="project" value="UniProtKB-KW"/>
</dbReference>
<feature type="region of interest" description="Disordered" evidence="6">
    <location>
        <begin position="1"/>
        <end position="50"/>
    </location>
</feature>
<comment type="catalytic activity">
    <reaction evidence="5">
        <text>L-glutamyl-[protein] + L-glutamate + ATP = gamma-L-glutamyl-L-glutamyl-[protein] + ADP + phosphate + H(+)</text>
        <dbReference type="Rhea" id="RHEA:60144"/>
        <dbReference type="Rhea" id="RHEA-COMP:10208"/>
        <dbReference type="Rhea" id="RHEA-COMP:15517"/>
        <dbReference type="ChEBI" id="CHEBI:15378"/>
        <dbReference type="ChEBI" id="CHEBI:29973"/>
        <dbReference type="ChEBI" id="CHEBI:29985"/>
        <dbReference type="ChEBI" id="CHEBI:30616"/>
        <dbReference type="ChEBI" id="CHEBI:43474"/>
        <dbReference type="ChEBI" id="CHEBI:143622"/>
        <dbReference type="ChEBI" id="CHEBI:456216"/>
    </reaction>
    <physiologicalReaction direction="left-to-right" evidence="5">
        <dbReference type="Rhea" id="RHEA:60145"/>
    </physiologicalReaction>
</comment>
<dbReference type="GO" id="GO:0036064">
    <property type="term" value="C:ciliary basal body"/>
    <property type="evidence" value="ECO:0007669"/>
    <property type="project" value="TreeGrafter"/>
</dbReference>
<dbReference type="Pfam" id="PF03133">
    <property type="entry name" value="TTL"/>
    <property type="match status" value="1"/>
</dbReference>
<comment type="caution">
    <text evidence="7">The sequence shown here is derived from an EMBL/GenBank/DDBJ whole genome shotgun (WGS) entry which is preliminary data.</text>
</comment>
<feature type="compositionally biased region" description="Polar residues" evidence="6">
    <location>
        <begin position="1"/>
        <end position="20"/>
    </location>
</feature>
<feature type="compositionally biased region" description="Polar residues" evidence="6">
    <location>
        <begin position="40"/>
        <end position="49"/>
    </location>
</feature>
<evidence type="ECO:0000313" key="8">
    <source>
        <dbReference type="Proteomes" id="UP000591131"/>
    </source>
</evidence>
<gene>
    <name evidence="7" type="primary">TTLL4</name>
    <name evidence="7" type="ORF">FOL47_008657</name>
</gene>
<evidence type="ECO:0000313" key="7">
    <source>
        <dbReference type="EMBL" id="KAF4656972.1"/>
    </source>
</evidence>
<keyword evidence="8" id="KW-1185">Reference proteome</keyword>
<name>A0A7J6LCM0_PERCH</name>
<organism evidence="7 8">
    <name type="scientific">Perkinsus chesapeaki</name>
    <name type="common">Clam parasite</name>
    <name type="synonym">Perkinsus andrewsi</name>
    <dbReference type="NCBI Taxonomy" id="330153"/>
    <lineage>
        <taxon>Eukaryota</taxon>
        <taxon>Sar</taxon>
        <taxon>Alveolata</taxon>
        <taxon>Perkinsozoa</taxon>
        <taxon>Perkinsea</taxon>
        <taxon>Perkinsida</taxon>
        <taxon>Perkinsidae</taxon>
        <taxon>Perkinsus</taxon>
    </lineage>
</organism>
<dbReference type="Proteomes" id="UP000591131">
    <property type="component" value="Unassembled WGS sequence"/>
</dbReference>